<dbReference type="RefSeq" id="WP_285725074.1">
    <property type="nucleotide sequence ID" value="NZ_BSDD01000003.1"/>
</dbReference>
<dbReference type="InterPro" id="IPR050109">
    <property type="entry name" value="HTH-type_TetR-like_transc_reg"/>
</dbReference>
<keyword evidence="3" id="KW-0804">Transcription</keyword>
<evidence type="ECO:0000256" key="1">
    <source>
        <dbReference type="ARBA" id="ARBA00023015"/>
    </source>
</evidence>
<organism evidence="6 7">
    <name type="scientific">Geothrix rubra</name>
    <dbReference type="NCBI Taxonomy" id="2927977"/>
    <lineage>
        <taxon>Bacteria</taxon>
        <taxon>Pseudomonadati</taxon>
        <taxon>Acidobacteriota</taxon>
        <taxon>Holophagae</taxon>
        <taxon>Holophagales</taxon>
        <taxon>Holophagaceae</taxon>
        <taxon>Geothrix</taxon>
    </lineage>
</organism>
<evidence type="ECO:0000313" key="7">
    <source>
        <dbReference type="Proteomes" id="UP001165089"/>
    </source>
</evidence>
<evidence type="ECO:0000313" key="6">
    <source>
        <dbReference type="EMBL" id="GLH70383.1"/>
    </source>
</evidence>
<accession>A0ABQ5Q6Y6</accession>
<sequence>MTVSRKDLERRQRRDLLLEAASRVFGRKPFDEATMQEVAAEAQIGMQGLYEQFPSKQALYEQVILDRALAFQAKIQTLLDRELPPLEALRRLALAYADQFRERPMHLPMFIQNRVHFDWGFDSRFAPRLREIYEEERTHLRDLMVRAIQAGLVRDLEPDFLAQLCLDVLQSSLHHGHVRHPGEPSEVSVDRALDCLLEGVGVAP</sequence>
<dbReference type="PROSITE" id="PS50977">
    <property type="entry name" value="HTH_TETR_2"/>
    <property type="match status" value="1"/>
</dbReference>
<evidence type="ECO:0000256" key="4">
    <source>
        <dbReference type="PROSITE-ProRule" id="PRU00335"/>
    </source>
</evidence>
<evidence type="ECO:0000259" key="5">
    <source>
        <dbReference type="PROSITE" id="PS50977"/>
    </source>
</evidence>
<evidence type="ECO:0000256" key="3">
    <source>
        <dbReference type="ARBA" id="ARBA00023163"/>
    </source>
</evidence>
<evidence type="ECO:0000256" key="2">
    <source>
        <dbReference type="ARBA" id="ARBA00023125"/>
    </source>
</evidence>
<keyword evidence="7" id="KW-1185">Reference proteome</keyword>
<keyword evidence="2 4" id="KW-0238">DNA-binding</keyword>
<dbReference type="Gene3D" id="1.10.10.60">
    <property type="entry name" value="Homeodomain-like"/>
    <property type="match status" value="1"/>
</dbReference>
<dbReference type="Gene3D" id="1.10.357.10">
    <property type="entry name" value="Tetracycline Repressor, domain 2"/>
    <property type="match status" value="1"/>
</dbReference>
<dbReference type="Proteomes" id="UP001165089">
    <property type="component" value="Unassembled WGS sequence"/>
</dbReference>
<proteinExistence type="predicted"/>
<name>A0ABQ5Q6Y6_9BACT</name>
<comment type="caution">
    <text evidence="6">The sequence shown here is derived from an EMBL/GenBank/DDBJ whole genome shotgun (WGS) entry which is preliminary data.</text>
</comment>
<gene>
    <name evidence="6" type="ORF">GETHPA_19160</name>
</gene>
<dbReference type="InterPro" id="IPR036271">
    <property type="entry name" value="Tet_transcr_reg_TetR-rel_C_sf"/>
</dbReference>
<feature type="domain" description="HTH tetR-type" evidence="5">
    <location>
        <begin position="11"/>
        <end position="71"/>
    </location>
</feature>
<reference evidence="6 7" key="1">
    <citation type="journal article" date="2023" name="Antonie Van Leeuwenhoek">
        <title>Mesoterricola silvestris gen. nov., sp. nov., Mesoterricola sediminis sp. nov., Geothrix oryzae sp. nov., Geothrix edaphica sp. nov., Geothrix rubra sp. nov., and Geothrix limicola sp. nov., six novel members of Acidobacteriota isolated from soils.</title>
        <authorList>
            <person name="Itoh H."/>
            <person name="Sugisawa Y."/>
            <person name="Mise K."/>
            <person name="Xu Z."/>
            <person name="Kuniyasu M."/>
            <person name="Ushijima N."/>
            <person name="Kawano K."/>
            <person name="Kobayashi E."/>
            <person name="Shiratori Y."/>
            <person name="Masuda Y."/>
            <person name="Senoo K."/>
        </authorList>
    </citation>
    <scope>NUCLEOTIDE SEQUENCE [LARGE SCALE GENOMIC DNA]</scope>
    <source>
        <strain evidence="6 7">Red803</strain>
    </source>
</reference>
<dbReference type="InterPro" id="IPR009057">
    <property type="entry name" value="Homeodomain-like_sf"/>
</dbReference>
<dbReference type="PANTHER" id="PTHR30055">
    <property type="entry name" value="HTH-TYPE TRANSCRIPTIONAL REGULATOR RUTR"/>
    <property type="match status" value="1"/>
</dbReference>
<dbReference type="InterPro" id="IPR001647">
    <property type="entry name" value="HTH_TetR"/>
</dbReference>
<protein>
    <recommendedName>
        <fullName evidence="5">HTH tetR-type domain-containing protein</fullName>
    </recommendedName>
</protein>
<dbReference type="PANTHER" id="PTHR30055:SF234">
    <property type="entry name" value="HTH-TYPE TRANSCRIPTIONAL REGULATOR BETI"/>
    <property type="match status" value="1"/>
</dbReference>
<dbReference type="SUPFAM" id="SSF46689">
    <property type="entry name" value="Homeodomain-like"/>
    <property type="match status" value="1"/>
</dbReference>
<keyword evidence="1" id="KW-0805">Transcription regulation</keyword>
<dbReference type="SUPFAM" id="SSF48498">
    <property type="entry name" value="Tetracyclin repressor-like, C-terminal domain"/>
    <property type="match status" value="1"/>
</dbReference>
<dbReference type="EMBL" id="BSDD01000003">
    <property type="protein sequence ID" value="GLH70383.1"/>
    <property type="molecule type" value="Genomic_DNA"/>
</dbReference>
<feature type="DNA-binding region" description="H-T-H motif" evidence="4">
    <location>
        <begin position="34"/>
        <end position="53"/>
    </location>
</feature>
<dbReference type="Pfam" id="PF00440">
    <property type="entry name" value="TetR_N"/>
    <property type="match status" value="1"/>
</dbReference>